<keyword evidence="3 4" id="KW-0418">Kinase</keyword>
<dbReference type="CDD" id="cd01428">
    <property type="entry name" value="ADK"/>
    <property type="match status" value="1"/>
</dbReference>
<keyword evidence="2" id="KW-0547">Nucleotide-binding</keyword>
<dbReference type="Gene3D" id="3.40.50.300">
    <property type="entry name" value="P-loop containing nucleotide triphosphate hydrolases"/>
    <property type="match status" value="1"/>
</dbReference>
<dbReference type="PROSITE" id="PS00113">
    <property type="entry name" value="ADENYLATE_KINASE"/>
    <property type="match status" value="1"/>
</dbReference>
<dbReference type="InterPro" id="IPR000850">
    <property type="entry name" value="Adenylat/UMP-CMP_kin"/>
</dbReference>
<dbReference type="Pfam" id="PF00406">
    <property type="entry name" value="ADK"/>
    <property type="match status" value="1"/>
</dbReference>
<keyword evidence="6" id="KW-1185">Reference proteome</keyword>
<dbReference type="HAMAP" id="MF_00235">
    <property type="entry name" value="Adenylate_kinase_Adk"/>
    <property type="match status" value="1"/>
</dbReference>
<dbReference type="GO" id="GO:0006139">
    <property type="term" value="P:nucleobase-containing compound metabolic process"/>
    <property type="evidence" value="ECO:0007669"/>
    <property type="project" value="InterPro"/>
</dbReference>
<dbReference type="Proteomes" id="UP001302676">
    <property type="component" value="Unassembled WGS sequence"/>
</dbReference>
<evidence type="ECO:0000256" key="2">
    <source>
        <dbReference type="ARBA" id="ARBA00022741"/>
    </source>
</evidence>
<organism evidence="5 6">
    <name type="scientific">Dichotomopilus funicola</name>
    <dbReference type="NCBI Taxonomy" id="1934379"/>
    <lineage>
        <taxon>Eukaryota</taxon>
        <taxon>Fungi</taxon>
        <taxon>Dikarya</taxon>
        <taxon>Ascomycota</taxon>
        <taxon>Pezizomycotina</taxon>
        <taxon>Sordariomycetes</taxon>
        <taxon>Sordariomycetidae</taxon>
        <taxon>Sordariales</taxon>
        <taxon>Chaetomiaceae</taxon>
        <taxon>Dichotomopilus</taxon>
    </lineage>
</organism>
<dbReference type="InterPro" id="IPR027417">
    <property type="entry name" value="P-loop_NTPase"/>
</dbReference>
<evidence type="ECO:0000256" key="1">
    <source>
        <dbReference type="ARBA" id="ARBA00022679"/>
    </source>
</evidence>
<protein>
    <submittedName>
        <fullName evidence="5">Adenylate kinase-domain-containing protein</fullName>
    </submittedName>
</protein>
<name>A0AAN6UXR2_9PEZI</name>
<evidence type="ECO:0000313" key="6">
    <source>
        <dbReference type="Proteomes" id="UP001302676"/>
    </source>
</evidence>
<dbReference type="GO" id="GO:0005524">
    <property type="term" value="F:ATP binding"/>
    <property type="evidence" value="ECO:0007669"/>
    <property type="project" value="InterPro"/>
</dbReference>
<gene>
    <name evidence="5" type="ORF">C8A04DRAFT_14469</name>
</gene>
<accession>A0AAN6UXR2</accession>
<dbReference type="GO" id="GO:0019205">
    <property type="term" value="F:nucleobase-containing compound kinase activity"/>
    <property type="evidence" value="ECO:0007669"/>
    <property type="project" value="InterPro"/>
</dbReference>
<dbReference type="InterPro" id="IPR033690">
    <property type="entry name" value="Adenylat_kinase_CS"/>
</dbReference>
<dbReference type="AlphaFoldDB" id="A0AAN6UXR2"/>
<keyword evidence="1 4" id="KW-0808">Transferase</keyword>
<comment type="caution">
    <text evidence="5">The sequence shown here is derived from an EMBL/GenBank/DDBJ whole genome shotgun (WGS) entry which is preliminary data.</text>
</comment>
<dbReference type="PANTHER" id="PTHR23359">
    <property type="entry name" value="NUCLEOTIDE KINASE"/>
    <property type="match status" value="1"/>
</dbReference>
<dbReference type="PRINTS" id="PR00094">
    <property type="entry name" value="ADENYLTKNASE"/>
</dbReference>
<comment type="similarity">
    <text evidence="4">Belongs to the adenylate kinase family.</text>
</comment>
<proteinExistence type="inferred from homology"/>
<evidence type="ECO:0000313" key="5">
    <source>
        <dbReference type="EMBL" id="KAK4140969.1"/>
    </source>
</evidence>
<dbReference type="EMBL" id="MU853620">
    <property type="protein sequence ID" value="KAK4140969.1"/>
    <property type="molecule type" value="Genomic_DNA"/>
</dbReference>
<evidence type="ECO:0000256" key="4">
    <source>
        <dbReference type="RuleBase" id="RU003330"/>
    </source>
</evidence>
<reference evidence="5" key="1">
    <citation type="journal article" date="2023" name="Mol. Phylogenet. Evol.">
        <title>Genome-scale phylogeny and comparative genomics of the fungal order Sordariales.</title>
        <authorList>
            <person name="Hensen N."/>
            <person name="Bonometti L."/>
            <person name="Westerberg I."/>
            <person name="Brannstrom I.O."/>
            <person name="Guillou S."/>
            <person name="Cros-Aarteil S."/>
            <person name="Calhoun S."/>
            <person name="Haridas S."/>
            <person name="Kuo A."/>
            <person name="Mondo S."/>
            <person name="Pangilinan J."/>
            <person name="Riley R."/>
            <person name="LaButti K."/>
            <person name="Andreopoulos B."/>
            <person name="Lipzen A."/>
            <person name="Chen C."/>
            <person name="Yan M."/>
            <person name="Daum C."/>
            <person name="Ng V."/>
            <person name="Clum A."/>
            <person name="Steindorff A."/>
            <person name="Ohm R.A."/>
            <person name="Martin F."/>
            <person name="Silar P."/>
            <person name="Natvig D.O."/>
            <person name="Lalanne C."/>
            <person name="Gautier V."/>
            <person name="Ament-Velasquez S.L."/>
            <person name="Kruys A."/>
            <person name="Hutchinson M.I."/>
            <person name="Powell A.J."/>
            <person name="Barry K."/>
            <person name="Miller A.N."/>
            <person name="Grigoriev I.V."/>
            <person name="Debuchy R."/>
            <person name="Gladieux P."/>
            <person name="Hiltunen Thoren M."/>
            <person name="Johannesson H."/>
        </authorList>
    </citation>
    <scope>NUCLEOTIDE SEQUENCE</scope>
    <source>
        <strain evidence="5">CBS 141.50</strain>
    </source>
</reference>
<evidence type="ECO:0000256" key="3">
    <source>
        <dbReference type="ARBA" id="ARBA00022777"/>
    </source>
</evidence>
<sequence>MATAEAGIPDDFPRCHPALKEAIFIGMLGGPGSGKGTQCQMISQRFDLAHISIGDVLRQINRPGSQHADVIRENMIAGRVGPKELTIAILREHILRSVAHGTRAFILDGFPRNKEQCDYFEQSISSIALLIVLDCPEFTMIERLTLSDRNRFDDNQDNIRRHIETFQKTTYEVIDSFRSRNKVHSINSNQEPDAVGLQLGAILDGLVSKRTGAYLNICGFASMMILGLHSEQLRG</sequence>
<dbReference type="GeneID" id="87814719"/>
<dbReference type="SUPFAM" id="SSF52540">
    <property type="entry name" value="P-loop containing nucleoside triphosphate hydrolases"/>
    <property type="match status" value="1"/>
</dbReference>
<reference evidence="5" key="2">
    <citation type="submission" date="2023-05" db="EMBL/GenBank/DDBJ databases">
        <authorList>
            <consortium name="Lawrence Berkeley National Laboratory"/>
            <person name="Steindorff A."/>
            <person name="Hensen N."/>
            <person name="Bonometti L."/>
            <person name="Westerberg I."/>
            <person name="Brannstrom I.O."/>
            <person name="Guillou S."/>
            <person name="Cros-Aarteil S."/>
            <person name="Calhoun S."/>
            <person name="Haridas S."/>
            <person name="Kuo A."/>
            <person name="Mondo S."/>
            <person name="Pangilinan J."/>
            <person name="Riley R."/>
            <person name="Labutti K."/>
            <person name="Andreopoulos B."/>
            <person name="Lipzen A."/>
            <person name="Chen C."/>
            <person name="Yanf M."/>
            <person name="Daum C."/>
            <person name="Ng V."/>
            <person name="Clum A."/>
            <person name="Ohm R."/>
            <person name="Martin F."/>
            <person name="Silar P."/>
            <person name="Natvig D."/>
            <person name="Lalanne C."/>
            <person name="Gautier V."/>
            <person name="Ament-Velasquez S.L."/>
            <person name="Kruys A."/>
            <person name="Hutchinson M.I."/>
            <person name="Powell A.J."/>
            <person name="Barry K."/>
            <person name="Miller A.N."/>
            <person name="Grigoriev I.V."/>
            <person name="Debuchy R."/>
            <person name="Gladieux P."/>
            <person name="Thoren M.H."/>
            <person name="Johannesson H."/>
        </authorList>
    </citation>
    <scope>NUCLEOTIDE SEQUENCE</scope>
    <source>
        <strain evidence="5">CBS 141.50</strain>
    </source>
</reference>
<dbReference type="RefSeq" id="XP_062634340.1">
    <property type="nucleotide sequence ID" value="XM_062778106.1"/>
</dbReference>